<dbReference type="CDD" id="cd08985">
    <property type="entry name" value="GH43_CtGH43-like"/>
    <property type="match status" value="1"/>
</dbReference>
<proteinExistence type="inferred from homology"/>
<dbReference type="GO" id="GO:0004553">
    <property type="term" value="F:hydrolase activity, hydrolyzing O-glycosyl compounds"/>
    <property type="evidence" value="ECO:0007669"/>
    <property type="project" value="InterPro"/>
</dbReference>
<dbReference type="Proteomes" id="UP000460135">
    <property type="component" value="Unassembled WGS sequence"/>
</dbReference>
<dbReference type="EMBL" id="VWLX01000008">
    <property type="protein sequence ID" value="KAA3804529.1"/>
    <property type="molecule type" value="Genomic_DNA"/>
</dbReference>
<sequence length="493" mass="56943">MKIILLICFVFSFNTIFSQNAQISPGVLWNDINGEQINAHGGCVVFNNGYYYWFGEDRTGSVSNGVSCYQSKDLYNWKRLGLSLKTKGEAREDMNDISQGRLFERPKVIYNPKTNKWVMWTHWESGKGYGAARVCVATSDKVEGPYILHKTFRPNKNESRDQTVFVDSDGKAYHFCSTDMNTNMNISLLRDDYLEPTPTEIKILKGLKYEAPAIFKVGDIYYGLFSGCTGWAPNPGKTAYSTEILGKWNTGPNFAVDKLKQVTYNSQSCYVFKVNGKEKAYVYMGDRWNSKNVEKSHHVWLPISMRSGYPVVKWYDQWNLNVFNRMYRYKRAESIIPNNIYSLLEKESDRLISKPANGFSIADDNDDINLSFEFIKTSAPNVYKLKDIKTGKFLESLFGTMRLNPEKKDDTQNWIFNLQEDGYYQIQNAKDKKCITVSGSNTFDGTNLYLTDYSKKLMQEFAVYFDSEKYKYKEADIFSATYRANNLQQMKIK</sequence>
<keyword evidence="3 4" id="KW-0326">Glycosidase</keyword>
<organism evidence="7 8">
    <name type="scientific">Bacteroides ovatus</name>
    <dbReference type="NCBI Taxonomy" id="28116"/>
    <lineage>
        <taxon>Bacteria</taxon>
        <taxon>Pseudomonadati</taxon>
        <taxon>Bacteroidota</taxon>
        <taxon>Bacteroidia</taxon>
        <taxon>Bacteroidales</taxon>
        <taxon>Bacteroidaceae</taxon>
        <taxon>Bacteroides</taxon>
    </lineage>
</organism>
<evidence type="ECO:0000256" key="2">
    <source>
        <dbReference type="ARBA" id="ARBA00022801"/>
    </source>
</evidence>
<dbReference type="Pfam" id="PF14200">
    <property type="entry name" value="RicinB_lectin_2"/>
    <property type="match status" value="1"/>
</dbReference>
<evidence type="ECO:0000313" key="8">
    <source>
        <dbReference type="Proteomes" id="UP000460135"/>
    </source>
</evidence>
<comment type="similarity">
    <text evidence="1 4">Belongs to the glycosyl hydrolase 43 family.</text>
</comment>
<feature type="chain" id="PRO_5027010910" evidence="5">
    <location>
        <begin position="22"/>
        <end position="493"/>
    </location>
</feature>
<dbReference type="PANTHER" id="PTHR22925:SF3">
    <property type="entry name" value="GLYCOSYL HYDROLASE FAMILY PROTEIN 43"/>
    <property type="match status" value="1"/>
</dbReference>
<keyword evidence="5" id="KW-0732">Signal</keyword>
<dbReference type="PANTHER" id="PTHR22925">
    <property type="entry name" value="GLYCOSYL HYDROLASE 43 FAMILY MEMBER"/>
    <property type="match status" value="1"/>
</dbReference>
<comment type="caution">
    <text evidence="7">The sequence shown here is derived from an EMBL/GenBank/DDBJ whole genome shotgun (WGS) entry which is preliminary data.</text>
</comment>
<evidence type="ECO:0000256" key="1">
    <source>
        <dbReference type="ARBA" id="ARBA00009865"/>
    </source>
</evidence>
<dbReference type="Pfam" id="PF04616">
    <property type="entry name" value="Glyco_hydro_43"/>
    <property type="match status" value="1"/>
</dbReference>
<evidence type="ECO:0000256" key="4">
    <source>
        <dbReference type="RuleBase" id="RU361187"/>
    </source>
</evidence>
<feature type="domain" description="Ricin B lectin" evidence="6">
    <location>
        <begin position="372"/>
        <end position="448"/>
    </location>
</feature>
<gene>
    <name evidence="7" type="ORF">F3F51_12035</name>
</gene>
<dbReference type="SUPFAM" id="SSF50370">
    <property type="entry name" value="Ricin B-like lectins"/>
    <property type="match status" value="1"/>
</dbReference>
<feature type="signal peptide" evidence="5">
    <location>
        <begin position="1"/>
        <end position="21"/>
    </location>
</feature>
<dbReference type="InterPro" id="IPR006710">
    <property type="entry name" value="Glyco_hydro_43"/>
</dbReference>
<evidence type="ECO:0000313" key="7">
    <source>
        <dbReference type="EMBL" id="KAA3804529.1"/>
    </source>
</evidence>
<reference evidence="7 8" key="1">
    <citation type="journal article" date="2019" name="Nat. Med.">
        <title>A library of human gut bacterial isolates paired with longitudinal multiomics data enables mechanistic microbiome research.</title>
        <authorList>
            <person name="Poyet M."/>
            <person name="Groussin M."/>
            <person name="Gibbons S.M."/>
            <person name="Avila-Pacheco J."/>
            <person name="Jiang X."/>
            <person name="Kearney S.M."/>
            <person name="Perrotta A.R."/>
            <person name="Berdy B."/>
            <person name="Zhao S."/>
            <person name="Lieberman T.D."/>
            <person name="Swanson P.K."/>
            <person name="Smith M."/>
            <person name="Roesemann S."/>
            <person name="Alexander J.E."/>
            <person name="Rich S.A."/>
            <person name="Livny J."/>
            <person name="Vlamakis H."/>
            <person name="Clish C."/>
            <person name="Bullock K."/>
            <person name="Deik A."/>
            <person name="Scott J."/>
            <person name="Pierce K.A."/>
            <person name="Xavier R.J."/>
            <person name="Alm E.J."/>
        </authorList>
    </citation>
    <scope>NUCLEOTIDE SEQUENCE [LARGE SCALE GENOMIC DNA]</scope>
    <source>
        <strain evidence="7 8">BIOML-A183</strain>
    </source>
</reference>
<dbReference type="InterPro" id="IPR023296">
    <property type="entry name" value="Glyco_hydro_beta-prop_sf"/>
</dbReference>
<keyword evidence="2 4" id="KW-0378">Hydrolase</keyword>
<accession>A0A6N3V921</accession>
<dbReference type="Gene3D" id="2.115.10.20">
    <property type="entry name" value="Glycosyl hydrolase domain, family 43"/>
    <property type="match status" value="1"/>
</dbReference>
<protein>
    <submittedName>
        <fullName evidence="7">Family 43 glycosylhydrolase</fullName>
    </submittedName>
</protein>
<dbReference type="Gene3D" id="2.80.10.50">
    <property type="match status" value="1"/>
</dbReference>
<dbReference type="GO" id="GO:0005975">
    <property type="term" value="P:carbohydrate metabolic process"/>
    <property type="evidence" value="ECO:0007669"/>
    <property type="project" value="InterPro"/>
</dbReference>
<dbReference type="SUPFAM" id="SSF75005">
    <property type="entry name" value="Arabinanase/levansucrase/invertase"/>
    <property type="match status" value="1"/>
</dbReference>
<name>A0A6N3V921_BACOV</name>
<evidence type="ECO:0000259" key="6">
    <source>
        <dbReference type="Pfam" id="PF14200"/>
    </source>
</evidence>
<evidence type="ECO:0000256" key="3">
    <source>
        <dbReference type="ARBA" id="ARBA00023295"/>
    </source>
</evidence>
<dbReference type="InterPro" id="IPR000772">
    <property type="entry name" value="Ricin_B_lectin"/>
</dbReference>
<dbReference type="InterPro" id="IPR035992">
    <property type="entry name" value="Ricin_B-like_lectins"/>
</dbReference>
<evidence type="ECO:0000256" key="5">
    <source>
        <dbReference type="SAM" id="SignalP"/>
    </source>
</evidence>
<dbReference type="AlphaFoldDB" id="A0A6N3V921"/>